<dbReference type="InterPro" id="IPR033906">
    <property type="entry name" value="Lipase_N"/>
</dbReference>
<dbReference type="PANTHER" id="PTHR11610:SF177">
    <property type="entry name" value="IP13478P-RELATED"/>
    <property type="match status" value="1"/>
</dbReference>
<feature type="non-terminal residue" evidence="8">
    <location>
        <position position="1"/>
    </location>
</feature>
<dbReference type="GO" id="GO:0016042">
    <property type="term" value="P:lipid catabolic process"/>
    <property type="evidence" value="ECO:0007669"/>
    <property type="project" value="TreeGrafter"/>
</dbReference>
<evidence type="ECO:0000256" key="6">
    <source>
        <dbReference type="SAM" id="SignalP"/>
    </source>
</evidence>
<dbReference type="AlphaFoldDB" id="A0AAD4K5T6"/>
<dbReference type="InterPro" id="IPR013818">
    <property type="entry name" value="Lipase"/>
</dbReference>
<dbReference type="FunFam" id="3.40.50.1820:FF:000076">
    <property type="entry name" value="phospholipase A1"/>
    <property type="match status" value="1"/>
</dbReference>
<dbReference type="EMBL" id="JAJJHW010001127">
    <property type="protein sequence ID" value="KAH8378157.1"/>
    <property type="molecule type" value="Genomic_DNA"/>
</dbReference>
<evidence type="ECO:0000256" key="5">
    <source>
        <dbReference type="SAM" id="Phobius"/>
    </source>
</evidence>
<dbReference type="GO" id="GO:0005615">
    <property type="term" value="C:extracellular space"/>
    <property type="evidence" value="ECO:0007669"/>
    <property type="project" value="TreeGrafter"/>
</dbReference>
<dbReference type="Gene3D" id="3.40.50.1820">
    <property type="entry name" value="alpha/beta hydrolase"/>
    <property type="match status" value="1"/>
</dbReference>
<reference evidence="8" key="1">
    <citation type="journal article" date="2021" name="Mol. Ecol. Resour.">
        <title>Phylogenomic analyses of the genus Drosophila reveals genomic signals of climate adaptation.</title>
        <authorList>
            <person name="Li F."/>
            <person name="Rane R.V."/>
            <person name="Luria V."/>
            <person name="Xiong Z."/>
            <person name="Chen J."/>
            <person name="Li Z."/>
            <person name="Catullo R.A."/>
            <person name="Griffin P.C."/>
            <person name="Schiffer M."/>
            <person name="Pearce S."/>
            <person name="Lee S.F."/>
            <person name="McElroy K."/>
            <person name="Stocker A."/>
            <person name="Shirriffs J."/>
            <person name="Cockerell F."/>
            <person name="Coppin C."/>
            <person name="Sgro C.M."/>
            <person name="Karger A."/>
            <person name="Cain J.W."/>
            <person name="Weber J.A."/>
            <person name="Santpere G."/>
            <person name="Kirschner M.W."/>
            <person name="Hoffmann A.A."/>
            <person name="Oakeshott J.G."/>
            <person name="Zhang G."/>
        </authorList>
    </citation>
    <scope>NUCLEOTIDE SEQUENCE</scope>
    <source>
        <strain evidence="8">BGI-SZ-2011g</strain>
    </source>
</reference>
<protein>
    <recommendedName>
        <fullName evidence="7">Lipase domain-containing protein</fullName>
    </recommendedName>
</protein>
<keyword evidence="9" id="KW-1185">Reference proteome</keyword>
<evidence type="ECO:0000256" key="3">
    <source>
        <dbReference type="ARBA" id="ARBA00022525"/>
    </source>
</evidence>
<feature type="domain" description="Lipase" evidence="7">
    <location>
        <begin position="81"/>
        <end position="331"/>
    </location>
</feature>
<feature type="transmembrane region" description="Helical" evidence="5">
    <location>
        <begin position="42"/>
        <end position="62"/>
    </location>
</feature>
<keyword evidence="6" id="KW-0732">Signal</keyword>
<evidence type="ECO:0000256" key="1">
    <source>
        <dbReference type="ARBA" id="ARBA00004613"/>
    </source>
</evidence>
<dbReference type="Pfam" id="PF00151">
    <property type="entry name" value="Lipase"/>
    <property type="match status" value="1"/>
</dbReference>
<evidence type="ECO:0000256" key="2">
    <source>
        <dbReference type="ARBA" id="ARBA00010701"/>
    </source>
</evidence>
<dbReference type="GO" id="GO:0016298">
    <property type="term" value="F:lipase activity"/>
    <property type="evidence" value="ECO:0007669"/>
    <property type="project" value="InterPro"/>
</dbReference>
<keyword evidence="5" id="KW-1133">Transmembrane helix</keyword>
<proteinExistence type="inferred from homology"/>
<organism evidence="8 9">
    <name type="scientific">Drosophila rubida</name>
    <dbReference type="NCBI Taxonomy" id="30044"/>
    <lineage>
        <taxon>Eukaryota</taxon>
        <taxon>Metazoa</taxon>
        <taxon>Ecdysozoa</taxon>
        <taxon>Arthropoda</taxon>
        <taxon>Hexapoda</taxon>
        <taxon>Insecta</taxon>
        <taxon>Pterygota</taxon>
        <taxon>Neoptera</taxon>
        <taxon>Endopterygota</taxon>
        <taxon>Diptera</taxon>
        <taxon>Brachycera</taxon>
        <taxon>Muscomorpha</taxon>
        <taxon>Ephydroidea</taxon>
        <taxon>Drosophilidae</taxon>
        <taxon>Drosophila</taxon>
    </lineage>
</organism>
<feature type="non-terminal residue" evidence="8">
    <location>
        <position position="361"/>
    </location>
</feature>
<gene>
    <name evidence="8" type="ORF">KR093_009730</name>
</gene>
<evidence type="ECO:0000313" key="8">
    <source>
        <dbReference type="EMBL" id="KAH8378157.1"/>
    </source>
</evidence>
<evidence type="ECO:0000259" key="7">
    <source>
        <dbReference type="Pfam" id="PF00151"/>
    </source>
</evidence>
<dbReference type="PRINTS" id="PR00821">
    <property type="entry name" value="TAGLIPASE"/>
</dbReference>
<comment type="similarity">
    <text evidence="2 4">Belongs to the AB hydrolase superfamily. Lipase family.</text>
</comment>
<dbReference type="SUPFAM" id="SSF53474">
    <property type="entry name" value="alpha/beta-Hydrolases"/>
    <property type="match status" value="1"/>
</dbReference>
<evidence type="ECO:0000256" key="4">
    <source>
        <dbReference type="RuleBase" id="RU004262"/>
    </source>
</evidence>
<dbReference type="CDD" id="cd00707">
    <property type="entry name" value="Pancreat_lipase_like"/>
    <property type="match status" value="1"/>
</dbReference>
<dbReference type="GO" id="GO:0017171">
    <property type="term" value="F:serine hydrolase activity"/>
    <property type="evidence" value="ECO:0007669"/>
    <property type="project" value="TreeGrafter"/>
</dbReference>
<dbReference type="PANTHER" id="PTHR11610">
    <property type="entry name" value="LIPASE"/>
    <property type="match status" value="1"/>
</dbReference>
<dbReference type="InterPro" id="IPR029058">
    <property type="entry name" value="AB_hydrolase_fold"/>
</dbReference>
<name>A0AAD4K5T6_9MUSC</name>
<keyword evidence="5" id="KW-0472">Membrane</keyword>
<accession>A0AAD4K5T6</accession>
<sequence length="361" mass="40519">WFHSILGCLAQLCSKTGAAIEEPNCFAVPNYKCPNSNISFWLYRYVTLALAMLVFVLTHSYIRSSGQRQGVRITHYNLYDLSINVRNPLKVLIHDFNGNLSSSPSKELLPEFLQIPNLNVLVVDFAKLVPTPCYTQSVHNARLVGRCLGYFLAHLLTARTIHPQQVHLIGFSLGAHVAAFAANYLSHLGLRVPHITALDPAKPLFMTSNLSERLDPSDANFVDVIHTDVFIYGLLQPVGHVDFYPNKGVLQPNCGKIDDIDTHRCYHARAVAYYAESINSPSVFWGFRCKDLYAFVVGECVPSNNVEQLGYFTRESARGSYFLATNESPPYAKGRNFSNLDRSLYGKTFLGDDFISRLEKM</sequence>
<comment type="subcellular location">
    <subcellularLocation>
        <location evidence="1">Secreted</location>
    </subcellularLocation>
</comment>
<dbReference type="Proteomes" id="UP001200034">
    <property type="component" value="Unassembled WGS sequence"/>
</dbReference>
<evidence type="ECO:0000313" key="9">
    <source>
        <dbReference type="Proteomes" id="UP001200034"/>
    </source>
</evidence>
<feature type="signal peptide" evidence="6">
    <location>
        <begin position="1"/>
        <end position="18"/>
    </location>
</feature>
<feature type="chain" id="PRO_5042242142" description="Lipase domain-containing protein" evidence="6">
    <location>
        <begin position="19"/>
        <end position="361"/>
    </location>
</feature>
<comment type="caution">
    <text evidence="8">The sequence shown here is derived from an EMBL/GenBank/DDBJ whole genome shotgun (WGS) entry which is preliminary data.</text>
</comment>
<keyword evidence="5" id="KW-0812">Transmembrane</keyword>
<dbReference type="InterPro" id="IPR000734">
    <property type="entry name" value="TAG_lipase"/>
</dbReference>
<keyword evidence="3" id="KW-0964">Secreted</keyword>